<comment type="subcellular location">
    <subcellularLocation>
        <location evidence="1">Cell envelope</location>
    </subcellularLocation>
</comment>
<evidence type="ECO:0000256" key="1">
    <source>
        <dbReference type="ARBA" id="ARBA00004196"/>
    </source>
</evidence>
<name>A0ABP6VP31_9GAMM</name>
<evidence type="ECO:0000256" key="2">
    <source>
        <dbReference type="ARBA" id="ARBA00010333"/>
    </source>
</evidence>
<keyword evidence="7" id="KW-1185">Reference proteome</keyword>
<feature type="domain" description="Solute-binding protein family 3/N-terminal" evidence="5">
    <location>
        <begin position="42"/>
        <end position="262"/>
    </location>
</feature>
<dbReference type="SMART" id="SM00062">
    <property type="entry name" value="PBPb"/>
    <property type="match status" value="1"/>
</dbReference>
<dbReference type="PANTHER" id="PTHR35936">
    <property type="entry name" value="MEMBRANE-BOUND LYTIC MUREIN TRANSGLYCOSYLASE F"/>
    <property type="match status" value="1"/>
</dbReference>
<dbReference type="PROSITE" id="PS01039">
    <property type="entry name" value="SBP_BACTERIAL_3"/>
    <property type="match status" value="1"/>
</dbReference>
<keyword evidence="3" id="KW-0732">Signal</keyword>
<gene>
    <name evidence="6" type="ORF">GCM10022394_16370</name>
</gene>
<dbReference type="RefSeq" id="WP_344956788.1">
    <property type="nucleotide sequence ID" value="NZ_BAABCX010000002.1"/>
</dbReference>
<dbReference type="SUPFAM" id="SSF53850">
    <property type="entry name" value="Periplasmic binding protein-like II"/>
    <property type="match status" value="1"/>
</dbReference>
<comment type="caution">
    <text evidence="6">The sequence shown here is derived from an EMBL/GenBank/DDBJ whole genome shotgun (WGS) entry which is preliminary data.</text>
</comment>
<accession>A0ABP6VP31</accession>
<evidence type="ECO:0000313" key="7">
    <source>
        <dbReference type="Proteomes" id="UP001500795"/>
    </source>
</evidence>
<evidence type="ECO:0000256" key="3">
    <source>
        <dbReference type="ARBA" id="ARBA00022729"/>
    </source>
</evidence>
<reference evidence="7" key="1">
    <citation type="journal article" date="2019" name="Int. J. Syst. Evol. Microbiol.">
        <title>The Global Catalogue of Microorganisms (GCM) 10K type strain sequencing project: providing services to taxonomists for standard genome sequencing and annotation.</title>
        <authorList>
            <consortium name="The Broad Institute Genomics Platform"/>
            <consortium name="The Broad Institute Genome Sequencing Center for Infectious Disease"/>
            <person name="Wu L."/>
            <person name="Ma J."/>
        </authorList>
    </citation>
    <scope>NUCLEOTIDE SEQUENCE [LARGE SCALE GENOMIC DNA]</scope>
    <source>
        <strain evidence="7">JCM 17110</strain>
    </source>
</reference>
<dbReference type="Pfam" id="PF00497">
    <property type="entry name" value="SBP_bac_3"/>
    <property type="match status" value="1"/>
</dbReference>
<dbReference type="InterPro" id="IPR018313">
    <property type="entry name" value="SBP_3_CS"/>
</dbReference>
<dbReference type="InterPro" id="IPR001638">
    <property type="entry name" value="Solute-binding_3/MltF_N"/>
</dbReference>
<dbReference type="CDD" id="cd01072">
    <property type="entry name" value="PBP2_SMa0082_like"/>
    <property type="match status" value="1"/>
</dbReference>
<evidence type="ECO:0000259" key="5">
    <source>
        <dbReference type="SMART" id="SM00062"/>
    </source>
</evidence>
<dbReference type="Proteomes" id="UP001500795">
    <property type="component" value="Unassembled WGS sequence"/>
</dbReference>
<organism evidence="6 7">
    <name type="scientific">Zobellella aerophila</name>
    <dbReference type="NCBI Taxonomy" id="870480"/>
    <lineage>
        <taxon>Bacteria</taxon>
        <taxon>Pseudomonadati</taxon>
        <taxon>Pseudomonadota</taxon>
        <taxon>Gammaproteobacteria</taxon>
        <taxon>Aeromonadales</taxon>
        <taxon>Aeromonadaceae</taxon>
        <taxon>Zobellella</taxon>
    </lineage>
</organism>
<proteinExistence type="inferred from homology"/>
<protein>
    <submittedName>
        <fullName evidence="6">Transporter substrate-binding domain-containing protein</fullName>
    </submittedName>
</protein>
<evidence type="ECO:0000256" key="4">
    <source>
        <dbReference type="RuleBase" id="RU003744"/>
    </source>
</evidence>
<sequence length="269" mass="29014">MKASRLQLFRNRLLNGLAAVGLILFSGIAQANLLSEIEQRGTLRIAVPQDFPPFGSAGPDMKHQGYDIDVANYLANSLQLKLELIPVASADRIPSLQMGIVDLVISSLGKNAEREKAISFSHAYAPSFLAVFGPPEMSISSPADLDGRVIGVTRDAVEDIELKKVAPSSVTIRRYDDNNSTLSAYLSGHVPLIATGNLVATELAEHNPEQIPEVKFILLESPCYIGMKKGEFELQEKVNALIAKALADGSLNQASNTWFKAPLPEGFGS</sequence>
<evidence type="ECO:0000313" key="6">
    <source>
        <dbReference type="EMBL" id="GAA3537510.1"/>
    </source>
</evidence>
<dbReference type="EMBL" id="BAABCX010000002">
    <property type="protein sequence ID" value="GAA3537510.1"/>
    <property type="molecule type" value="Genomic_DNA"/>
</dbReference>
<dbReference type="PANTHER" id="PTHR35936:SF37">
    <property type="entry name" value="AMINO ACID ABC TRANSPORTER SUBSTRATE-BINDING PROTEIN"/>
    <property type="match status" value="1"/>
</dbReference>
<dbReference type="Gene3D" id="3.40.190.10">
    <property type="entry name" value="Periplasmic binding protein-like II"/>
    <property type="match status" value="2"/>
</dbReference>
<comment type="similarity">
    <text evidence="2 4">Belongs to the bacterial solute-binding protein 3 family.</text>
</comment>